<dbReference type="Proteomes" id="UP000075515">
    <property type="component" value="Unassembled WGS sequence"/>
</dbReference>
<evidence type="ECO:0000313" key="1">
    <source>
        <dbReference type="EMBL" id="KYF76676.1"/>
    </source>
</evidence>
<organism evidence="1 2">
    <name type="scientific">Sorangium cellulosum</name>
    <name type="common">Polyangium cellulosum</name>
    <dbReference type="NCBI Taxonomy" id="56"/>
    <lineage>
        <taxon>Bacteria</taxon>
        <taxon>Pseudomonadati</taxon>
        <taxon>Myxococcota</taxon>
        <taxon>Polyangia</taxon>
        <taxon>Polyangiales</taxon>
        <taxon>Polyangiaceae</taxon>
        <taxon>Sorangium</taxon>
    </lineage>
</organism>
<comment type="caution">
    <text evidence="1">The sequence shown here is derived from an EMBL/GenBank/DDBJ whole genome shotgun (WGS) entry which is preliminary data.</text>
</comment>
<evidence type="ECO:0000313" key="2">
    <source>
        <dbReference type="Proteomes" id="UP000075515"/>
    </source>
</evidence>
<dbReference type="EMBL" id="JEMC01004009">
    <property type="protein sequence ID" value="KYF76676.1"/>
    <property type="molecule type" value="Genomic_DNA"/>
</dbReference>
<gene>
    <name evidence="1" type="ORF">BE18_51195</name>
</gene>
<proteinExistence type="predicted"/>
<reference evidence="1 2" key="1">
    <citation type="submission" date="2014-02" db="EMBL/GenBank/DDBJ databases">
        <title>The small core and large imbalanced accessory genome model reveals a collaborative survival strategy of Sorangium cellulosum strains in nature.</title>
        <authorList>
            <person name="Han K."/>
            <person name="Peng R."/>
            <person name="Blom J."/>
            <person name="Li Y.-Z."/>
        </authorList>
    </citation>
    <scope>NUCLEOTIDE SEQUENCE [LARGE SCALE GENOMIC DNA]</scope>
    <source>
        <strain evidence="1 2">So0149</strain>
    </source>
</reference>
<accession>A0A150SPP3</accession>
<name>A0A150SPP3_SORCE</name>
<dbReference type="AlphaFoldDB" id="A0A150SPP3"/>
<protein>
    <submittedName>
        <fullName evidence="1">Uncharacterized protein</fullName>
    </submittedName>
</protein>
<sequence>MKHSVRDLLDVVYRYYPRGIDGIEQADIQRYKETEEYGRLVAARRRAGADERWPALLRRIEERFPDRPVMNDSLHLPTGSLDACYSFSFSLPDAANGRTLWFKISFLAPYYIVYSYRLVHFVRQPDRFRVVFGGVNFFIPRSPRDPELVSNSDEERLMSVTFNESYIDFELSADELPYTEWIARDIEATFGCERMPPEVGVVLVPDVTVNLRTVGEARLYDCLFTAGNEWVPPSPREVRTPGVEVDASNLTGRFVAVLKVLAALYKTLWSLMPEAQGAFFGGVTTDGVLRKEEVLRVLAEIRGLMDPPKTPRGIASKRELEGAIRELEPLIASWDGEGEPPAAMVAWASRFLASWPFDPRPGASS</sequence>